<evidence type="ECO:0000256" key="1">
    <source>
        <dbReference type="ARBA" id="ARBA00006484"/>
    </source>
</evidence>
<dbReference type="AlphaFoldDB" id="A0A951PX38"/>
<dbReference type="GO" id="GO:0016020">
    <property type="term" value="C:membrane"/>
    <property type="evidence" value="ECO:0007669"/>
    <property type="project" value="TreeGrafter"/>
</dbReference>
<dbReference type="Gene3D" id="3.40.50.720">
    <property type="entry name" value="NAD(P)-binding Rossmann-like Domain"/>
    <property type="match status" value="1"/>
</dbReference>
<dbReference type="PRINTS" id="PR00080">
    <property type="entry name" value="SDRFAMILY"/>
</dbReference>
<sequence>MTKTVIITGASQGIGKATALLFARQNYDVVLAARQFDRLEATAAEIRELGREAIAISTDVKDPVQVENLIDKAIAHFGHIDVLINNASIYTLGPVEEFTLTDWQEAIATNLWGYIHTINALLPHFLERRSGTIVNVSSIGGINPIPYQVPYSTTKYAVTGLTKALHAELSPKGIQVCGIYPSFIRTHLMERGIFRGEDEETAHARYELVDKALHSPVLEKPEDVAQAIWSAVKYQRSEVLVGTAKLWTAAFHLFPSLMKSISRRVFGMKERQ</sequence>
<keyword evidence="2" id="KW-0560">Oxidoreductase</keyword>
<dbReference type="CDD" id="cd05233">
    <property type="entry name" value="SDR_c"/>
    <property type="match status" value="1"/>
</dbReference>
<dbReference type="InterPro" id="IPR002347">
    <property type="entry name" value="SDR_fam"/>
</dbReference>
<dbReference type="PROSITE" id="PS00061">
    <property type="entry name" value="ADH_SHORT"/>
    <property type="match status" value="1"/>
</dbReference>
<dbReference type="PRINTS" id="PR00081">
    <property type="entry name" value="GDHRDH"/>
</dbReference>
<dbReference type="PANTHER" id="PTHR44196">
    <property type="entry name" value="DEHYDROGENASE/REDUCTASE SDR FAMILY MEMBER 7B"/>
    <property type="match status" value="1"/>
</dbReference>
<evidence type="ECO:0000256" key="3">
    <source>
        <dbReference type="RuleBase" id="RU000363"/>
    </source>
</evidence>
<dbReference type="SUPFAM" id="SSF51735">
    <property type="entry name" value="NAD(P)-binding Rossmann-fold domains"/>
    <property type="match status" value="1"/>
</dbReference>
<name>A0A951PX38_9NOST</name>
<dbReference type="GO" id="GO:0016491">
    <property type="term" value="F:oxidoreductase activity"/>
    <property type="evidence" value="ECO:0007669"/>
    <property type="project" value="UniProtKB-KW"/>
</dbReference>
<organism evidence="4 5">
    <name type="scientific">Mojavia pulchra JT2-VF2</name>
    <dbReference type="NCBI Taxonomy" id="287848"/>
    <lineage>
        <taxon>Bacteria</taxon>
        <taxon>Bacillati</taxon>
        <taxon>Cyanobacteriota</taxon>
        <taxon>Cyanophyceae</taxon>
        <taxon>Nostocales</taxon>
        <taxon>Nostocaceae</taxon>
    </lineage>
</organism>
<comment type="similarity">
    <text evidence="1 3">Belongs to the short-chain dehydrogenases/reductases (SDR) family.</text>
</comment>
<gene>
    <name evidence="4" type="ORF">KME32_04645</name>
</gene>
<comment type="caution">
    <text evidence="4">The sequence shown here is derived from an EMBL/GenBank/DDBJ whole genome shotgun (WGS) entry which is preliminary data.</text>
</comment>
<reference evidence="4" key="1">
    <citation type="submission" date="2021-05" db="EMBL/GenBank/DDBJ databases">
        <authorList>
            <person name="Pietrasiak N."/>
            <person name="Ward R."/>
            <person name="Stajich J.E."/>
            <person name="Kurbessoian T."/>
        </authorList>
    </citation>
    <scope>NUCLEOTIDE SEQUENCE</scope>
    <source>
        <strain evidence="4">JT2-VF2</strain>
    </source>
</reference>
<dbReference type="InterPro" id="IPR020904">
    <property type="entry name" value="Sc_DH/Rdtase_CS"/>
</dbReference>
<evidence type="ECO:0000313" key="4">
    <source>
        <dbReference type="EMBL" id="MBW4560442.1"/>
    </source>
</evidence>
<dbReference type="EMBL" id="JAHHHN010000002">
    <property type="protein sequence ID" value="MBW4560442.1"/>
    <property type="molecule type" value="Genomic_DNA"/>
</dbReference>
<dbReference type="FunFam" id="3.40.50.720:FF:000084">
    <property type="entry name" value="Short-chain dehydrogenase reductase"/>
    <property type="match status" value="1"/>
</dbReference>
<dbReference type="PANTHER" id="PTHR44196:SF1">
    <property type="entry name" value="DEHYDROGENASE_REDUCTASE SDR FAMILY MEMBER 7B"/>
    <property type="match status" value="1"/>
</dbReference>
<evidence type="ECO:0000256" key="2">
    <source>
        <dbReference type="ARBA" id="ARBA00023002"/>
    </source>
</evidence>
<proteinExistence type="inferred from homology"/>
<dbReference type="Proteomes" id="UP000715781">
    <property type="component" value="Unassembled WGS sequence"/>
</dbReference>
<dbReference type="InterPro" id="IPR036291">
    <property type="entry name" value="NAD(P)-bd_dom_sf"/>
</dbReference>
<accession>A0A951PX38</accession>
<dbReference type="Pfam" id="PF00106">
    <property type="entry name" value="adh_short"/>
    <property type="match status" value="1"/>
</dbReference>
<evidence type="ECO:0000313" key="5">
    <source>
        <dbReference type="Proteomes" id="UP000715781"/>
    </source>
</evidence>
<reference evidence="4" key="2">
    <citation type="journal article" date="2022" name="Microbiol. Resour. Announc.">
        <title>Metagenome Sequencing to Explore Phylogenomics of Terrestrial Cyanobacteria.</title>
        <authorList>
            <person name="Ward R.D."/>
            <person name="Stajich J.E."/>
            <person name="Johansen J.R."/>
            <person name="Huntemann M."/>
            <person name="Clum A."/>
            <person name="Foster B."/>
            <person name="Foster B."/>
            <person name="Roux S."/>
            <person name="Palaniappan K."/>
            <person name="Varghese N."/>
            <person name="Mukherjee S."/>
            <person name="Reddy T.B.K."/>
            <person name="Daum C."/>
            <person name="Copeland A."/>
            <person name="Chen I.A."/>
            <person name="Ivanova N.N."/>
            <person name="Kyrpides N.C."/>
            <person name="Shapiro N."/>
            <person name="Eloe-Fadrosh E.A."/>
            <person name="Pietrasiak N."/>
        </authorList>
    </citation>
    <scope>NUCLEOTIDE SEQUENCE</scope>
    <source>
        <strain evidence="4">JT2-VF2</strain>
    </source>
</reference>
<protein>
    <submittedName>
        <fullName evidence="4">SDR family oxidoreductase</fullName>
    </submittedName>
</protein>